<keyword evidence="3" id="KW-1185">Reference proteome</keyword>
<dbReference type="EMBL" id="JAUEPR010000017">
    <property type="protein sequence ID" value="KAK0477409.1"/>
    <property type="molecule type" value="Genomic_DNA"/>
</dbReference>
<accession>A0AA39P5A6</accession>
<organism evidence="2 3">
    <name type="scientific">Armillaria novae-zelandiae</name>
    <dbReference type="NCBI Taxonomy" id="153914"/>
    <lineage>
        <taxon>Eukaryota</taxon>
        <taxon>Fungi</taxon>
        <taxon>Dikarya</taxon>
        <taxon>Basidiomycota</taxon>
        <taxon>Agaricomycotina</taxon>
        <taxon>Agaricomycetes</taxon>
        <taxon>Agaricomycetidae</taxon>
        <taxon>Agaricales</taxon>
        <taxon>Marasmiineae</taxon>
        <taxon>Physalacriaceae</taxon>
        <taxon>Armillaria</taxon>
    </lineage>
</organism>
<reference evidence="2" key="1">
    <citation type="submission" date="2023-06" db="EMBL/GenBank/DDBJ databases">
        <authorList>
            <consortium name="Lawrence Berkeley National Laboratory"/>
            <person name="Ahrendt S."/>
            <person name="Sahu N."/>
            <person name="Indic B."/>
            <person name="Wong-Bajracharya J."/>
            <person name="Merenyi Z."/>
            <person name="Ke H.-M."/>
            <person name="Monk M."/>
            <person name="Kocsube S."/>
            <person name="Drula E."/>
            <person name="Lipzen A."/>
            <person name="Balint B."/>
            <person name="Henrissat B."/>
            <person name="Andreopoulos B."/>
            <person name="Martin F.M."/>
            <person name="Harder C.B."/>
            <person name="Rigling D."/>
            <person name="Ford K.L."/>
            <person name="Foster G.D."/>
            <person name="Pangilinan J."/>
            <person name="Papanicolaou A."/>
            <person name="Barry K."/>
            <person name="LaButti K."/>
            <person name="Viragh M."/>
            <person name="Koriabine M."/>
            <person name="Yan M."/>
            <person name="Riley R."/>
            <person name="Champramary S."/>
            <person name="Plett K.L."/>
            <person name="Tsai I.J."/>
            <person name="Slot J."/>
            <person name="Sipos G."/>
            <person name="Plett J."/>
            <person name="Nagy L.G."/>
            <person name="Grigoriev I.V."/>
        </authorList>
    </citation>
    <scope>NUCLEOTIDE SEQUENCE</scope>
    <source>
        <strain evidence="2">ICMP 16352</strain>
    </source>
</reference>
<evidence type="ECO:0000313" key="2">
    <source>
        <dbReference type="EMBL" id="KAK0477409.1"/>
    </source>
</evidence>
<gene>
    <name evidence="2" type="ORF">IW261DRAFT_1421111</name>
</gene>
<dbReference type="AlphaFoldDB" id="A0AA39P5A6"/>
<comment type="caution">
    <text evidence="2">The sequence shown here is derived from an EMBL/GenBank/DDBJ whole genome shotgun (WGS) entry which is preliminary data.</text>
</comment>
<proteinExistence type="predicted"/>
<evidence type="ECO:0000256" key="1">
    <source>
        <dbReference type="SAM" id="MobiDB-lite"/>
    </source>
</evidence>
<name>A0AA39P5A6_9AGAR</name>
<feature type="region of interest" description="Disordered" evidence="1">
    <location>
        <begin position="1"/>
        <end position="24"/>
    </location>
</feature>
<evidence type="ECO:0000313" key="3">
    <source>
        <dbReference type="Proteomes" id="UP001175227"/>
    </source>
</evidence>
<dbReference type="Proteomes" id="UP001175227">
    <property type="component" value="Unassembled WGS sequence"/>
</dbReference>
<protein>
    <submittedName>
        <fullName evidence="2">Uncharacterized protein</fullName>
    </submittedName>
</protein>
<sequence>MESKKAPAKGPWTSNVKSDVSSEESESEAQVFKEKVNFAGKFDLYHMSLNYLRCLRNDYEALYDTILEHQKKSEFSSQVAIPKAPYFAEDGAMEDPEFRIEDMDIPPFPLHLKYIRSVDAIGYIDEELDFFSEGDNYSDSVHANTPGLMADLKLADRNPSVGCCSGKFLMHRSWMQSKHDGLIVKLFQGCFDVSLSYVCMRKDEDGDEIGIELGSEDGGCCIRF</sequence>